<feature type="compositionally biased region" description="Gly residues" evidence="3">
    <location>
        <begin position="148"/>
        <end position="161"/>
    </location>
</feature>
<feature type="region of interest" description="Disordered" evidence="3">
    <location>
        <begin position="305"/>
        <end position="338"/>
    </location>
</feature>
<feature type="domain" description="RRM" evidence="4">
    <location>
        <begin position="162"/>
        <end position="241"/>
    </location>
</feature>
<dbReference type="PROSITE" id="PS50102">
    <property type="entry name" value="RRM"/>
    <property type="match status" value="3"/>
</dbReference>
<dbReference type="SUPFAM" id="SSF54928">
    <property type="entry name" value="RNA-binding domain, RBD"/>
    <property type="match status" value="3"/>
</dbReference>
<evidence type="ECO:0000259" key="4">
    <source>
        <dbReference type="PROSITE" id="PS50102"/>
    </source>
</evidence>
<feature type="region of interest" description="Disordered" evidence="3">
    <location>
        <begin position="110"/>
        <end position="164"/>
    </location>
</feature>
<evidence type="ECO:0000256" key="2">
    <source>
        <dbReference type="PROSITE-ProRule" id="PRU00176"/>
    </source>
</evidence>
<organism evidence="5 6">
    <name type="scientific">Kipferlia bialata</name>
    <dbReference type="NCBI Taxonomy" id="797122"/>
    <lineage>
        <taxon>Eukaryota</taxon>
        <taxon>Metamonada</taxon>
        <taxon>Carpediemonas-like organisms</taxon>
        <taxon>Kipferlia</taxon>
    </lineage>
</organism>
<evidence type="ECO:0000256" key="3">
    <source>
        <dbReference type="SAM" id="MobiDB-lite"/>
    </source>
</evidence>
<reference evidence="5 6" key="1">
    <citation type="journal article" date="2018" name="PLoS ONE">
        <title>The draft genome of Kipferlia bialata reveals reductive genome evolution in fornicate parasites.</title>
        <authorList>
            <person name="Tanifuji G."/>
            <person name="Takabayashi S."/>
            <person name="Kume K."/>
            <person name="Takagi M."/>
            <person name="Nakayama T."/>
            <person name="Kamikawa R."/>
            <person name="Inagaki Y."/>
            <person name="Hashimoto T."/>
        </authorList>
    </citation>
    <scope>NUCLEOTIDE SEQUENCE [LARGE SCALE GENOMIC DNA]</scope>
    <source>
        <strain evidence="5">NY0173</strain>
    </source>
</reference>
<feature type="region of interest" description="Disordered" evidence="3">
    <location>
        <begin position="1"/>
        <end position="22"/>
    </location>
</feature>
<accession>A0A391NMQ4</accession>
<dbReference type="PANTHER" id="PTHR47640">
    <property type="entry name" value="TRNA SELENOCYSTEINE 1-ASSOCIATED PROTEIN 1-RELATED-RELATED"/>
    <property type="match status" value="1"/>
</dbReference>
<dbReference type="Gene3D" id="3.30.70.330">
    <property type="match status" value="3"/>
</dbReference>
<dbReference type="SMART" id="SM00360">
    <property type="entry name" value="RRM"/>
    <property type="match status" value="3"/>
</dbReference>
<evidence type="ECO:0000256" key="1">
    <source>
        <dbReference type="ARBA" id="ARBA00022884"/>
    </source>
</evidence>
<dbReference type="Pfam" id="PF00076">
    <property type="entry name" value="RRM_1"/>
    <property type="match status" value="3"/>
</dbReference>
<dbReference type="InterPro" id="IPR000504">
    <property type="entry name" value="RRM_dom"/>
</dbReference>
<protein>
    <recommendedName>
        <fullName evidence="4">RRM domain-containing protein</fullName>
    </recommendedName>
</protein>
<feature type="compositionally biased region" description="Low complexity" evidence="3">
    <location>
        <begin position="122"/>
        <end position="147"/>
    </location>
</feature>
<keyword evidence="1 2" id="KW-0694">RNA-binding</keyword>
<dbReference type="GO" id="GO:0003729">
    <property type="term" value="F:mRNA binding"/>
    <property type="evidence" value="ECO:0007669"/>
    <property type="project" value="InterPro"/>
</dbReference>
<feature type="domain" description="RRM" evidence="4">
    <location>
        <begin position="355"/>
        <end position="427"/>
    </location>
</feature>
<feature type="domain" description="RRM" evidence="4">
    <location>
        <begin position="25"/>
        <end position="106"/>
    </location>
</feature>
<dbReference type="Proteomes" id="UP000265618">
    <property type="component" value="Unassembled WGS sequence"/>
</dbReference>
<keyword evidence="6" id="KW-1185">Reference proteome</keyword>
<dbReference type="OrthoDB" id="446113at2759"/>
<dbReference type="EMBL" id="BDIP01001927">
    <property type="protein sequence ID" value="GCA62975.1"/>
    <property type="molecule type" value="Genomic_DNA"/>
</dbReference>
<feature type="compositionally biased region" description="Gly residues" evidence="3">
    <location>
        <begin position="305"/>
        <end position="322"/>
    </location>
</feature>
<comment type="caution">
    <text evidence="5">The sequence shown here is derived from an EMBL/GenBank/DDBJ whole genome shotgun (WGS) entry which is preliminary data.</text>
</comment>
<feature type="region of interest" description="Disordered" evidence="3">
    <location>
        <begin position="458"/>
        <end position="493"/>
    </location>
</feature>
<dbReference type="InterPro" id="IPR050825">
    <property type="entry name" value="RBM42_RBP45_47-like"/>
</dbReference>
<gene>
    <name evidence="5" type="ORF">KIPB_007071</name>
</gene>
<evidence type="ECO:0000313" key="6">
    <source>
        <dbReference type="Proteomes" id="UP000265618"/>
    </source>
</evidence>
<dbReference type="InterPro" id="IPR012677">
    <property type="entry name" value="Nucleotide-bd_a/b_plait_sf"/>
</dbReference>
<name>A0A391NMQ4_9EUKA</name>
<dbReference type="AlphaFoldDB" id="A0A391NMQ4"/>
<evidence type="ECO:0000313" key="5">
    <source>
        <dbReference type="EMBL" id="GCA62975.1"/>
    </source>
</evidence>
<feature type="region of interest" description="Disordered" evidence="3">
    <location>
        <begin position="245"/>
        <end position="275"/>
    </location>
</feature>
<dbReference type="InterPro" id="IPR035979">
    <property type="entry name" value="RBD_domain_sf"/>
</dbReference>
<sequence length="520" mass="55186">MDTQQQGGDQAGGYRPRPQMTDNSRTVWLGDVQAFYDETFIRSLYGPEGEHITRVSIHPPTAMKAGFAFVEFVDATTAERVLTTYNGRPVPGSYPPRPLKMNWAVTRDRNAMPQQGGGYGGMQNRYGQQGGYQQQQQGYGPQSTQQSGYGGQSPAGAGGDGESVFVGNLDRQVVEADLTAFFEQKGYSTVRSCHIVRNRETGQSKCFGFVEFGDVAEARRALDMQDQSLFGRLVKVNVSNRRGGFQGGQRFGQQQGGYGQQQGMGGGYGQQGGMGGGYGQQQGMGGGYGQQQGMGGGYGQQGGMGGGYGQQQGMGGGYGQQGGFQQRQQPQGRLPCDDGIPRRVVRIEANDPENNTVFIGNLNLETTAHDLFNLFYSFGRIVHVKMVPAKHCAFVQFTTHREAETAIQSFNGRIIAGGRVRCDWGQCTTVPDTTAAPAGGYGAQAGGYAGGAQAGGWSGAQGAPGGAPARPQADALPETVFTNPPGADASANAYSDAHVPDYGSQMLMGRMGGVHNLLNT</sequence>
<proteinExistence type="predicted"/>